<name>A0A1X7UHI4_AMPQE</name>
<dbReference type="EnsemblMetazoa" id="Aqu2.1.27429_001">
    <property type="protein sequence ID" value="Aqu2.1.27429_001"/>
    <property type="gene ID" value="Aqu2.1.27429"/>
</dbReference>
<dbReference type="InParanoid" id="A0A1X7UHI4"/>
<evidence type="ECO:0000313" key="2">
    <source>
        <dbReference type="EnsemblMetazoa" id="Aqu2.1.27429_001"/>
    </source>
</evidence>
<sequence>MVEVRVAFFILFLSTVIPEGYCAASACDTSISFGPTSVTIPIYDTANFTCEGTGNGLNWIIDSAPLTESIEQQRDISVTTSYEADVLSSVLTITGLPANDGLKIGCHLFFSNLTHFEQVFSNASNLTIRGISSVQDIQWSNDDQLLSWSPPSFYSGDLFPGGHAIIFESVTKVFNKSSQTFIVNLNVSIHSNQSCKYEVVARVNPDEGIEENTRTTEGDDEEEIFLYEMTGLRPCANYTASIKANENITEISFSTYNVQDLLVSTEGNGSVSVQCVFVSGSTADGCHVIFTDTSNGRTEHFNITGSGNSTLIPLSTSGVYNVTAYDISDNGHIVPWACVQPKNVNIAPGMLFISSTIDSVYSVFSTIIGTPMSRSPSPTDIIEETGSSILPGQKICDS</sequence>
<keyword evidence="1" id="KW-0732">Signal</keyword>
<accession>A0A1X7UHI4</accession>
<evidence type="ECO:0000256" key="1">
    <source>
        <dbReference type="SAM" id="SignalP"/>
    </source>
</evidence>
<proteinExistence type="predicted"/>
<dbReference type="AlphaFoldDB" id="A0A1X7UHI4"/>
<reference evidence="2" key="1">
    <citation type="submission" date="2017-05" db="UniProtKB">
        <authorList>
            <consortium name="EnsemblMetazoa"/>
        </authorList>
    </citation>
    <scope>IDENTIFICATION</scope>
</reference>
<feature type="chain" id="PRO_5010856228" description="Fibronectin type-III domain-containing protein" evidence="1">
    <location>
        <begin position="23"/>
        <end position="398"/>
    </location>
</feature>
<organism evidence="2">
    <name type="scientific">Amphimedon queenslandica</name>
    <name type="common">Sponge</name>
    <dbReference type="NCBI Taxonomy" id="400682"/>
    <lineage>
        <taxon>Eukaryota</taxon>
        <taxon>Metazoa</taxon>
        <taxon>Porifera</taxon>
        <taxon>Demospongiae</taxon>
        <taxon>Heteroscleromorpha</taxon>
        <taxon>Haplosclerida</taxon>
        <taxon>Niphatidae</taxon>
        <taxon>Amphimedon</taxon>
    </lineage>
</organism>
<feature type="signal peptide" evidence="1">
    <location>
        <begin position="1"/>
        <end position="22"/>
    </location>
</feature>
<evidence type="ECO:0008006" key="3">
    <source>
        <dbReference type="Google" id="ProtNLM"/>
    </source>
</evidence>
<protein>
    <recommendedName>
        <fullName evidence="3">Fibronectin type-III domain-containing protein</fullName>
    </recommendedName>
</protein>